<dbReference type="AlphaFoldDB" id="A0A822MVT3"/>
<dbReference type="EMBL" id="CCJV01000054">
    <property type="protein sequence ID" value="CDT12302.1"/>
    <property type="molecule type" value="Genomic_DNA"/>
</dbReference>
<dbReference type="Proteomes" id="UP000049495">
    <property type="component" value="Unassembled WGS sequence"/>
</dbReference>
<dbReference type="EMBL" id="CCJX01000181">
    <property type="protein sequence ID" value="CDT73245.1"/>
    <property type="molecule type" value="Genomic_DNA"/>
</dbReference>
<evidence type="ECO:0000313" key="1">
    <source>
        <dbReference type="EMBL" id="CDT12302.1"/>
    </source>
</evidence>
<protein>
    <submittedName>
        <fullName evidence="1">Uncharacterized protein</fullName>
    </submittedName>
</protein>
<accession>A0A822MVT3</accession>
<evidence type="ECO:0000313" key="2">
    <source>
        <dbReference type="EMBL" id="CDT73245.1"/>
    </source>
</evidence>
<reference evidence="4" key="1">
    <citation type="submission" date="2014-06" db="EMBL/GenBank/DDBJ databases">
        <authorList>
            <person name="Le Roux Frederique"/>
        </authorList>
    </citation>
    <scope>NUCLEOTIDE SEQUENCE [LARGE SCALE GENOMIC DNA]</scope>
    <source>
        <strain evidence="4">J5-5</strain>
    </source>
</reference>
<comment type="caution">
    <text evidence="1">The sequence shown here is derived from an EMBL/GenBank/DDBJ whole genome shotgun (WGS) entry which is preliminary data.</text>
</comment>
<proteinExistence type="predicted"/>
<name>A0A822MVT3_9VIBR</name>
<organism evidence="1 4">
    <name type="scientific">Vibrio crassostreae</name>
    <dbReference type="NCBI Taxonomy" id="246167"/>
    <lineage>
        <taxon>Bacteria</taxon>
        <taxon>Pseudomonadati</taxon>
        <taxon>Pseudomonadota</taxon>
        <taxon>Gammaproteobacteria</taxon>
        <taxon>Vibrionales</taxon>
        <taxon>Vibrionaceae</taxon>
        <taxon>Vibrio</taxon>
    </lineage>
</organism>
<evidence type="ECO:0000313" key="4">
    <source>
        <dbReference type="Proteomes" id="UP000049495"/>
    </source>
</evidence>
<evidence type="ECO:0000313" key="3">
    <source>
        <dbReference type="Proteomes" id="UP000049077"/>
    </source>
</evidence>
<sequence length="42" mass="5148">MSDRNHRNTQTMQLIEHLTENTYDDTHQIVDYVKEAFGFRYE</sequence>
<reference evidence="1 3" key="2">
    <citation type="submission" date="2014-06" db="EMBL/GenBank/DDBJ databases">
        <authorList>
            <person name="Le Roux F."/>
        </authorList>
    </citation>
    <scope>NUCLEOTIDE SEQUENCE</scope>
    <source>
        <strain evidence="2 3">J5-4</strain>
        <strain evidence="1">J5-5</strain>
    </source>
</reference>
<dbReference type="Proteomes" id="UP000049077">
    <property type="component" value="Unassembled WGS sequence"/>
</dbReference>
<keyword evidence="3" id="KW-1185">Reference proteome</keyword>
<gene>
    <name evidence="2" type="ORF">VCR4J5_910014</name>
    <name evidence="1" type="ORF">VCR5J5_1470001</name>
</gene>